<dbReference type="InterPro" id="IPR029070">
    <property type="entry name" value="Chitinase_insertion_sf"/>
</dbReference>
<feature type="compositionally biased region" description="Polar residues" evidence="8">
    <location>
        <begin position="876"/>
        <end position="886"/>
    </location>
</feature>
<evidence type="ECO:0000256" key="3">
    <source>
        <dbReference type="ARBA" id="ARBA00022729"/>
    </source>
</evidence>
<feature type="compositionally biased region" description="Acidic residues" evidence="8">
    <location>
        <begin position="1627"/>
        <end position="1645"/>
    </location>
</feature>
<dbReference type="FunFam" id="3.10.50.10:FF:000001">
    <property type="entry name" value="Chitinase 3-like 1"/>
    <property type="match status" value="1"/>
</dbReference>
<evidence type="ECO:0000256" key="4">
    <source>
        <dbReference type="ARBA" id="ARBA00022801"/>
    </source>
</evidence>
<keyword evidence="4 7" id="KW-0378">Hydrolase</keyword>
<comment type="similarity">
    <text evidence="1">Belongs to the glycosyl hydrolase 18 family. Chitinase class II subfamily.</text>
</comment>
<dbReference type="Pfam" id="PF00704">
    <property type="entry name" value="Glyco_hydro_18"/>
    <property type="match status" value="1"/>
</dbReference>
<feature type="compositionally biased region" description="Polar residues" evidence="8">
    <location>
        <begin position="1489"/>
        <end position="1505"/>
    </location>
</feature>
<feature type="region of interest" description="Disordered" evidence="8">
    <location>
        <begin position="845"/>
        <end position="886"/>
    </location>
</feature>
<feature type="compositionally biased region" description="Acidic residues" evidence="8">
    <location>
        <begin position="751"/>
        <end position="764"/>
    </location>
</feature>
<feature type="compositionally biased region" description="Polar residues" evidence="8">
    <location>
        <begin position="2234"/>
        <end position="2247"/>
    </location>
</feature>
<feature type="chain" id="PRO_5040230652" description="Chitinase" evidence="9">
    <location>
        <begin position="34"/>
        <end position="2387"/>
    </location>
</feature>
<evidence type="ECO:0000313" key="12">
    <source>
        <dbReference type="EMBL" id="CAH4028203.1"/>
    </source>
</evidence>
<name>A0A9P0T9Z8_PIEBR</name>
<proteinExistence type="inferred from homology"/>
<feature type="region of interest" description="Disordered" evidence="8">
    <location>
        <begin position="2342"/>
        <end position="2387"/>
    </location>
</feature>
<dbReference type="InterPro" id="IPR017853">
    <property type="entry name" value="GH"/>
</dbReference>
<feature type="compositionally biased region" description="Polar residues" evidence="8">
    <location>
        <begin position="696"/>
        <end position="713"/>
    </location>
</feature>
<feature type="compositionally biased region" description="Polar residues" evidence="8">
    <location>
        <begin position="1516"/>
        <end position="1525"/>
    </location>
</feature>
<comment type="caution">
    <text evidence="12">The sequence shown here is derived from an EMBL/GenBank/DDBJ whole genome shotgun (WGS) entry which is preliminary data.</text>
</comment>
<feature type="domain" description="Chitin-binding type-2" evidence="10">
    <location>
        <begin position="500"/>
        <end position="561"/>
    </location>
</feature>
<evidence type="ECO:0000313" key="13">
    <source>
        <dbReference type="Proteomes" id="UP001152562"/>
    </source>
</evidence>
<feature type="compositionally biased region" description="Polar residues" evidence="8">
    <location>
        <begin position="1584"/>
        <end position="1593"/>
    </location>
</feature>
<feature type="region of interest" description="Disordered" evidence="8">
    <location>
        <begin position="1443"/>
        <end position="1525"/>
    </location>
</feature>
<dbReference type="InterPro" id="IPR002557">
    <property type="entry name" value="Chitin-bd_dom"/>
</dbReference>
<keyword evidence="5" id="KW-1015">Disulfide bond</keyword>
<evidence type="ECO:0000256" key="8">
    <source>
        <dbReference type="SAM" id="MobiDB-lite"/>
    </source>
</evidence>
<evidence type="ECO:0000256" key="1">
    <source>
        <dbReference type="ARBA" id="ARBA00009121"/>
    </source>
</evidence>
<dbReference type="InterPro" id="IPR011583">
    <property type="entry name" value="Chitinase_II/V-like_cat"/>
</dbReference>
<dbReference type="GO" id="GO:0008061">
    <property type="term" value="F:chitin binding"/>
    <property type="evidence" value="ECO:0007669"/>
    <property type="project" value="UniProtKB-KW"/>
</dbReference>
<feature type="compositionally biased region" description="Polar residues" evidence="8">
    <location>
        <begin position="1562"/>
        <end position="1575"/>
    </location>
</feature>
<dbReference type="SMART" id="SM00636">
    <property type="entry name" value="Glyco_18"/>
    <property type="match status" value="1"/>
</dbReference>
<feature type="compositionally biased region" description="Low complexity" evidence="8">
    <location>
        <begin position="2364"/>
        <end position="2376"/>
    </location>
</feature>
<dbReference type="InterPro" id="IPR036508">
    <property type="entry name" value="Chitin-bd_dom_sf"/>
</dbReference>
<sequence length="2387" mass="267868">MEIGWKPFLSKMGSTPWLAILAAVLALATPALSSSPRVVCYYTNWSVYRPGTAKFNPQNINPYLCTHLVYAFGGFTKDNTLKPFDKYQDIEKGGYAKFTGLKTYNKNLKTLLAIGGWNEGSSRFSPMVASKERRKEFVRNVIKFLRQNHFDGLDLDWEYPAFRDGGKPKDREHYAKLVKELRDEFERESEKTGKPRLLLTMAVPAGIEYIQKGFDIKTLNKYLDWMNLLTYDYHSAFEPAVNHHAPLYPLEEPNEYSVDNELNIDYTIKFYLENGASPDKLVLGIPTYGRSYTLFNADAVEIGSPADGPGEQGDATREKGYLAFYEICEALKSSKKKRAIDSEEDSEEESEEEEEEQEWTVMHPNPKAMGPVAYKGNQWVGYDDIDIVKKKGEYVAENALGGIMFWSIDNDDFRGNCYGKPYPLIEAAKEAYIAKLGSTVNTVRQPESSKPIGSSRRKSKPRSTTTTQKPTTKKPKNVQSSTPAWNNTPEPPTTPDPGSDFKCTDEGFFPHPRDCKKYFWCLDSGPSDLGIVAHQFTCPSGLYFNKAADSCDFARNVLCKPKPASTTKAPTTLTTKPSTTTTTLTTTTTTTRRPIRLTSRSSLLFRSSTTTTPEPISEEDVSEEEDITDEDAEDPKVIKELIDLIKKVGGVEQLEKHLRLSETGVSPDGVVTTTPANFNKKLYQKVLERARGKSKYGNNLLESGTQNSRSGPQNAGIEPSAEREKSYKKDRPQYVTINRARQASSTPEPLESLEEDESGSEEVQEPVRAKILESVSSFGTSKPLQYVNIRRPRPTTVSDSADTAPYSRNALFDRDPVISVSETAGSIDIANVRRTTTPEYVTIRRSRPTTEEPSTVQYQQSEQVESQETALEREISSPSLQPQYSSIIRTRSTTVAPEEINSPEPTTVLSVQISSLLNAPSPSEETEQIQTTVSNEPETTTTILTTTTVAPTTTRRNILRRRGSTSPTTTTAATTTQVSSKNYSFIRRRKPQSQPNDISDSQEVNEIRKVRSTTPDSREVESKPNRNVQIRRFRSKFQTRQATDDTVPAAATQVQRGQFRPQLTRDEVLSLTPIDLDDKDVVGADDDPKPLNRLTTVSAKIEDSDVSAATVDERRPSVLPRGRGRFSITTESLSQTLVTQSPINQRRPAFARLTPRPFARPSTNAPTLKLSESNIQSRNRARQAFNRPRIGSTPIIQARRLPFNSRVSTAVPENLLNEDDIVENKDDIALSETAIEEKEHDHDYDEPNETTRTPLKSRVTIKKFGNTDNGLINESLIDETGKRKFRIIRRRPTTSTTTNEATVSVTIPTTRIRKIIRKKIKPIEEEDEIKPQNINIVNAGFKDVSPNLQNYGEKTKSSTTVLPEENLETTTFDDEIITEHILTDLVKINTKKEQEPETDVNTFEEKNILAIENDIHDISNEEAENANEKSNVVVIEEDKTIEISDENPFNSDNVEDKSHIPSSQVKQSSEENSEVNLDAPLSINDDTIKSNSNVANNIPKNITTLESDDDKEVSENNEASTEATTIDSKSINYDITTVSPTPQLLSSTSRSRLPYRPTKKLFTSTTESIPSSSRTFSRKFNPGAYTSPSTVERPNSFRRPSTKRPLFSRPFTRRTFPTARTTPKYQDEEEEEEYSDEELLDEEPESPLVFVPPSQLFTRKPDSEEYEDNENDDRQEEEEADEGENYDEESPVNSFIPSTRKPFFKPRVVNSNTFRTSTSTTELPRIVGVGSQNKTLSRVANKPVDITKKRVQNVPVGYNIQKTNISSIVNVSKPTLPVLTSTVSAVPETNPTTINTDDDYLSITETATTLLDNIKLDNIHTTNVMEYETATSEMEIDNSTDDYLEYTTNYPTTNDNSYINTQTEAATNEETETESLVTNKLNLNEITTTESLTEITTNIPQVSPIVKTQFDKLFSISRVVEVSSKSEKHRLNKKNESTLIEEGKLMIEKKPTVDKIGEVSRFSLIKIVEDEIPIYLTRLGHVYPVDNPPDNPIRIDEARNARALFDYSDTHKENLVASESMNEAYRHVNRISTPEKRILDKRKPLEEHISEDDFLSYINDDKKKENPEEEDSHLNWQFIPAAYENEQNKQNKPAKKFEVITSRTVVADPSTLSLEGLFKTENPIKISENHNQPFVVYSSSVPTQKEEPNIVKLQVLKSETGRSISTFANGQELKGSSVKDDATVKYPVYVSVLSSSEILSSSSSSSTESSTLSVPTSTSTQNPSTSPLLDLLSRTESTSPDTQAPTTEAVLTTITENPTSEAVTEEITTTKIFPLDAKRSKYFPKRPIIRPSNITKYIPVRSGRKNSTTTTKAPFAPSKTRFSGHNRAQNVPIDVRKTSTTKTLRSFSTETPRSTTDRRPLVKPIRPIRPGFIPRRLTTPSTTDGDN</sequence>
<feature type="region of interest" description="Disordered" evidence="8">
    <location>
        <begin position="694"/>
        <end position="764"/>
    </location>
</feature>
<feature type="compositionally biased region" description="Acidic residues" evidence="8">
    <location>
        <begin position="1664"/>
        <end position="1690"/>
    </location>
</feature>
<feature type="domain" description="GH18" evidence="11">
    <location>
        <begin position="36"/>
        <end position="435"/>
    </location>
</feature>
<dbReference type="SUPFAM" id="SSF57625">
    <property type="entry name" value="Invertebrate chitin-binding proteins"/>
    <property type="match status" value="1"/>
</dbReference>
<feature type="signal peptide" evidence="9">
    <location>
        <begin position="1"/>
        <end position="33"/>
    </location>
</feature>
<keyword evidence="13" id="KW-1185">Reference proteome</keyword>
<feature type="compositionally biased region" description="Polar residues" evidence="8">
    <location>
        <begin position="2342"/>
        <end position="2354"/>
    </location>
</feature>
<reference evidence="12" key="1">
    <citation type="submission" date="2022-05" db="EMBL/GenBank/DDBJ databases">
        <authorList>
            <person name="Okamura Y."/>
        </authorList>
    </citation>
    <scope>NUCLEOTIDE SEQUENCE</scope>
</reference>
<organism evidence="12 13">
    <name type="scientific">Pieris brassicae</name>
    <name type="common">White butterfly</name>
    <name type="synonym">Large white butterfly</name>
    <dbReference type="NCBI Taxonomy" id="7116"/>
    <lineage>
        <taxon>Eukaryota</taxon>
        <taxon>Metazoa</taxon>
        <taxon>Ecdysozoa</taxon>
        <taxon>Arthropoda</taxon>
        <taxon>Hexapoda</taxon>
        <taxon>Insecta</taxon>
        <taxon>Pterygota</taxon>
        <taxon>Neoptera</taxon>
        <taxon>Endopterygota</taxon>
        <taxon>Lepidoptera</taxon>
        <taxon>Glossata</taxon>
        <taxon>Ditrysia</taxon>
        <taxon>Papilionoidea</taxon>
        <taxon>Pieridae</taxon>
        <taxon>Pierinae</taxon>
        <taxon>Pieris</taxon>
    </lineage>
</organism>
<accession>A0A9P0T9Z8</accession>
<evidence type="ECO:0008006" key="14">
    <source>
        <dbReference type="Google" id="ProtNLM"/>
    </source>
</evidence>
<feature type="region of interest" description="Disordered" evidence="8">
    <location>
        <begin position="1562"/>
        <end position="1699"/>
    </location>
</feature>
<feature type="region of interest" description="Disordered" evidence="8">
    <location>
        <begin position="959"/>
        <end position="1026"/>
    </location>
</feature>
<feature type="compositionally biased region" description="Low complexity" evidence="8">
    <location>
        <begin position="603"/>
        <end position="615"/>
    </location>
</feature>
<feature type="compositionally biased region" description="Basic and acidic residues" evidence="8">
    <location>
        <begin position="720"/>
        <end position="732"/>
    </location>
</feature>
<evidence type="ECO:0000256" key="2">
    <source>
        <dbReference type="ARBA" id="ARBA00022669"/>
    </source>
</evidence>
<dbReference type="GO" id="GO:0005975">
    <property type="term" value="P:carbohydrate metabolic process"/>
    <property type="evidence" value="ECO:0007669"/>
    <property type="project" value="InterPro"/>
</dbReference>
<dbReference type="PANTHER" id="PTHR11177">
    <property type="entry name" value="CHITINASE"/>
    <property type="match status" value="1"/>
</dbReference>
<dbReference type="FunFam" id="2.170.140.10:FF:000005">
    <property type="entry name" value="Acidic mammalian chitinase"/>
    <property type="match status" value="1"/>
</dbReference>
<keyword evidence="2" id="KW-0147">Chitin-binding</keyword>
<dbReference type="Gene3D" id="3.20.20.80">
    <property type="entry name" value="Glycosidases"/>
    <property type="match status" value="1"/>
</dbReference>
<evidence type="ECO:0000259" key="10">
    <source>
        <dbReference type="PROSITE" id="PS50940"/>
    </source>
</evidence>
<evidence type="ECO:0000256" key="7">
    <source>
        <dbReference type="RuleBase" id="RU000489"/>
    </source>
</evidence>
<dbReference type="InterPro" id="IPR001579">
    <property type="entry name" value="Glyco_hydro_18_chit_AS"/>
</dbReference>
<dbReference type="PROSITE" id="PS01095">
    <property type="entry name" value="GH18_1"/>
    <property type="match status" value="1"/>
</dbReference>
<feature type="compositionally biased region" description="Low complexity" evidence="8">
    <location>
        <begin position="854"/>
        <end position="869"/>
    </location>
</feature>
<feature type="region of interest" description="Disordered" evidence="8">
    <location>
        <begin position="2303"/>
        <end position="2325"/>
    </location>
</feature>
<dbReference type="SMART" id="SM00494">
    <property type="entry name" value="ChtBD2"/>
    <property type="match status" value="1"/>
</dbReference>
<feature type="compositionally biased region" description="Polar residues" evidence="8">
    <location>
        <begin position="2378"/>
        <end position="2387"/>
    </location>
</feature>
<feature type="region of interest" description="Disordered" evidence="8">
    <location>
        <begin position="603"/>
        <end position="634"/>
    </location>
</feature>
<feature type="region of interest" description="Disordered" evidence="8">
    <location>
        <begin position="336"/>
        <end position="360"/>
    </location>
</feature>
<dbReference type="InterPro" id="IPR050314">
    <property type="entry name" value="Glycosyl_Hydrlase_18"/>
</dbReference>
<dbReference type="InterPro" id="IPR001223">
    <property type="entry name" value="Glyco_hydro18_cat"/>
</dbReference>
<keyword evidence="6 7" id="KW-0326">Glycosidase</keyword>
<dbReference type="PROSITE" id="PS50940">
    <property type="entry name" value="CHIT_BIND_II"/>
    <property type="match status" value="1"/>
</dbReference>
<dbReference type="Gene3D" id="3.10.50.10">
    <property type="match status" value="1"/>
</dbReference>
<dbReference type="GO" id="GO:0006032">
    <property type="term" value="P:chitin catabolic process"/>
    <property type="evidence" value="ECO:0007669"/>
    <property type="project" value="TreeGrafter"/>
</dbReference>
<dbReference type="GO" id="GO:0005576">
    <property type="term" value="C:extracellular region"/>
    <property type="evidence" value="ECO:0007669"/>
    <property type="project" value="InterPro"/>
</dbReference>
<feature type="region of interest" description="Disordered" evidence="8">
    <location>
        <begin position="565"/>
        <end position="591"/>
    </location>
</feature>
<feature type="compositionally biased region" description="Low complexity" evidence="8">
    <location>
        <begin position="1604"/>
        <end position="1623"/>
    </location>
</feature>
<feature type="compositionally biased region" description="Acidic residues" evidence="8">
    <location>
        <begin position="616"/>
        <end position="633"/>
    </location>
</feature>
<dbReference type="GO" id="GO:0004568">
    <property type="term" value="F:chitinase activity"/>
    <property type="evidence" value="ECO:0007669"/>
    <property type="project" value="TreeGrafter"/>
</dbReference>
<feature type="region of interest" description="Disordered" evidence="8">
    <location>
        <begin position="2200"/>
        <end position="2247"/>
    </location>
</feature>
<keyword evidence="3 9" id="KW-0732">Signal</keyword>
<dbReference type="CDD" id="cd02872">
    <property type="entry name" value="GH18_chitolectin_chitotriosidase"/>
    <property type="match status" value="1"/>
</dbReference>
<dbReference type="FunFam" id="3.20.20.80:FF:000007">
    <property type="entry name" value="Acidic mammalian chitinase"/>
    <property type="match status" value="1"/>
</dbReference>
<dbReference type="SUPFAM" id="SSF51445">
    <property type="entry name" value="(Trans)glycosidases"/>
    <property type="match status" value="1"/>
</dbReference>
<dbReference type="PROSITE" id="PS51910">
    <property type="entry name" value="GH18_2"/>
    <property type="match status" value="1"/>
</dbReference>
<feature type="compositionally biased region" description="Low complexity" evidence="8">
    <location>
        <begin position="2200"/>
        <end position="2227"/>
    </location>
</feature>
<evidence type="ECO:0000256" key="6">
    <source>
        <dbReference type="ARBA" id="ARBA00023295"/>
    </source>
</evidence>
<dbReference type="PANTHER" id="PTHR11177:SF399">
    <property type="entry name" value="CHITINASE 6, ISOFORM C"/>
    <property type="match status" value="1"/>
</dbReference>
<dbReference type="Gene3D" id="2.170.140.10">
    <property type="entry name" value="Chitin binding domain"/>
    <property type="match status" value="1"/>
</dbReference>
<dbReference type="EMBL" id="CALOZG010000005">
    <property type="protein sequence ID" value="CAH4028203.1"/>
    <property type="molecule type" value="Genomic_DNA"/>
</dbReference>
<feature type="compositionally biased region" description="Polar residues" evidence="8">
    <location>
        <begin position="992"/>
        <end position="1004"/>
    </location>
</feature>
<gene>
    <name evidence="12" type="ORF">PIBRA_LOCUS5143</name>
</gene>
<evidence type="ECO:0000256" key="5">
    <source>
        <dbReference type="ARBA" id="ARBA00023157"/>
    </source>
</evidence>
<dbReference type="Proteomes" id="UP001152562">
    <property type="component" value="Unassembled WGS sequence"/>
</dbReference>
<feature type="compositionally biased region" description="Acidic residues" evidence="8">
    <location>
        <begin position="342"/>
        <end position="358"/>
    </location>
</feature>
<dbReference type="Pfam" id="PF01607">
    <property type="entry name" value="CBM_14"/>
    <property type="match status" value="1"/>
</dbReference>
<protein>
    <recommendedName>
        <fullName evidence="14">Chitinase</fullName>
    </recommendedName>
</protein>
<evidence type="ECO:0000256" key="9">
    <source>
        <dbReference type="SAM" id="SignalP"/>
    </source>
</evidence>
<evidence type="ECO:0000259" key="11">
    <source>
        <dbReference type="PROSITE" id="PS51910"/>
    </source>
</evidence>
<dbReference type="SUPFAM" id="SSF54556">
    <property type="entry name" value="Chitinase insertion domain"/>
    <property type="match status" value="1"/>
</dbReference>
<feature type="region of interest" description="Disordered" evidence="8">
    <location>
        <begin position="442"/>
        <end position="501"/>
    </location>
</feature>